<dbReference type="Proteomes" id="UP000559809">
    <property type="component" value="Unassembled WGS sequence"/>
</dbReference>
<dbReference type="GO" id="GO:0016758">
    <property type="term" value="F:hexosyltransferase activity"/>
    <property type="evidence" value="ECO:0007669"/>
    <property type="project" value="UniProtKB-ARBA"/>
</dbReference>
<gene>
    <name evidence="3" type="ORF">H0A72_00365</name>
</gene>
<dbReference type="InterPro" id="IPR001173">
    <property type="entry name" value="Glyco_trans_2-like"/>
</dbReference>
<dbReference type="SUPFAM" id="SSF53448">
    <property type="entry name" value="Nucleotide-diphospho-sugar transferases"/>
    <property type="match status" value="1"/>
</dbReference>
<dbReference type="InterPro" id="IPR007739">
    <property type="entry name" value="RgpF"/>
</dbReference>
<evidence type="ECO:0000313" key="4">
    <source>
        <dbReference type="Proteomes" id="UP000559809"/>
    </source>
</evidence>
<dbReference type="PANTHER" id="PTHR22916:SF3">
    <property type="entry name" value="UDP-GLCNAC:BETAGAL BETA-1,3-N-ACETYLGLUCOSAMINYLTRANSFERASE-LIKE PROTEIN 1"/>
    <property type="match status" value="1"/>
</dbReference>
<accession>A0A853FPP6</accession>
<proteinExistence type="predicted"/>
<dbReference type="PANTHER" id="PTHR22916">
    <property type="entry name" value="GLYCOSYLTRANSFERASE"/>
    <property type="match status" value="1"/>
</dbReference>
<feature type="domain" description="Glycosyltransferase 2-like" evidence="2">
    <location>
        <begin position="12"/>
        <end position="181"/>
    </location>
</feature>
<dbReference type="EMBL" id="JACCEM010000001">
    <property type="protein sequence ID" value="NYT47754.1"/>
    <property type="molecule type" value="Genomic_DNA"/>
</dbReference>
<evidence type="ECO:0000256" key="1">
    <source>
        <dbReference type="SAM" id="MobiDB-lite"/>
    </source>
</evidence>
<name>A0A853FPP6_9BURK</name>
<organism evidence="3 4">
    <name type="scientific">Parapusillimonas granuli</name>
    <dbReference type="NCBI Taxonomy" id="380911"/>
    <lineage>
        <taxon>Bacteria</taxon>
        <taxon>Pseudomonadati</taxon>
        <taxon>Pseudomonadota</taxon>
        <taxon>Betaproteobacteria</taxon>
        <taxon>Burkholderiales</taxon>
        <taxon>Alcaligenaceae</taxon>
        <taxon>Parapusillimonas</taxon>
    </lineage>
</organism>
<evidence type="ECO:0000313" key="3">
    <source>
        <dbReference type="EMBL" id="NYT47754.1"/>
    </source>
</evidence>
<sequence>MTTAPSNAPRVSVVIPSYNHERYLAETMGSVLGQRGVDLELVVVDDGSRDGSWALIQEFAERDGRLRPFRQENQGAHAAINAGLRACRGEFLAILNSDDRYHPDRLATLVDLAEAGAGLDFIATGLRLIDDDSQPITENVWLQEYQRMRAGAHANGLWATLLERNFTVSTSNFFFRRELFQALGPIRPLRYNMDWDYALRAYLRAPDRFAWRDDLELWDYRLHGSNTITGGLPVSAIEANHLLYRAIKQGYRVPGTALAGLRRHYKLIRRQQVAAVASARDTHWEAELHKAHEGWAATRDAHDKAHEDLGRTLTELGQTREELSRTREARNALQHELALVYASRSYKLGRKLTAPLRWLRERRRGAPAVPVAPDIPAAASAAAPDSAPAPAPATTGTARPPYRRVALPAPLESAPPRVAVHVHSHYTELLDELLDAVAALPGAPDVFVTTTQPADTIQARVRARIPQAVVWQTPNQGKDIGPFIDALNRHRLDQYDLVLKLHGKKSRNQPSYLAAVRGLFGADIRDGDDWRRRLIRPIAGSRERVLRIYRAFHDDPALAMAGAARFICEAPDADPEGYRRLCARLSVTQGIRFFGGTMFWIRGRALAPLLEAGMTQDDFDPARAGDVESTLEHGCERVFGGLAAKDGGYLAGLDDLEP</sequence>
<keyword evidence="4" id="KW-1185">Reference proteome</keyword>
<dbReference type="Pfam" id="PF00535">
    <property type="entry name" value="Glycos_transf_2"/>
    <property type="match status" value="1"/>
</dbReference>
<comment type="caution">
    <text evidence="3">The sequence shown here is derived from an EMBL/GenBank/DDBJ whole genome shotgun (WGS) entry which is preliminary data.</text>
</comment>
<protein>
    <submittedName>
        <fullName evidence="3">Glycosyltransferase</fullName>
    </submittedName>
</protein>
<dbReference type="RefSeq" id="WP_180152781.1">
    <property type="nucleotide sequence ID" value="NZ_JACCEM010000001.1"/>
</dbReference>
<keyword evidence="3" id="KW-0808">Transferase</keyword>
<dbReference type="Pfam" id="PF05045">
    <property type="entry name" value="RgpF"/>
    <property type="match status" value="1"/>
</dbReference>
<reference evidence="3 4" key="1">
    <citation type="submission" date="2020-07" db="EMBL/GenBank/DDBJ databases">
        <title>Taxonomic revisions and descriptions of new bacterial species based on genomic comparisons in the high-G+C-content subgroup of the family Alcaligenaceae.</title>
        <authorList>
            <person name="Szabo A."/>
            <person name="Felfoldi T."/>
        </authorList>
    </citation>
    <scope>NUCLEOTIDE SEQUENCE [LARGE SCALE GENOMIC DNA]</scope>
    <source>
        <strain evidence="3 4">LMG 24012</strain>
    </source>
</reference>
<dbReference type="Gene3D" id="3.90.550.10">
    <property type="entry name" value="Spore Coat Polysaccharide Biosynthesis Protein SpsA, Chain A"/>
    <property type="match status" value="1"/>
</dbReference>
<evidence type="ECO:0000259" key="2">
    <source>
        <dbReference type="Pfam" id="PF00535"/>
    </source>
</evidence>
<feature type="region of interest" description="Disordered" evidence="1">
    <location>
        <begin position="380"/>
        <end position="401"/>
    </location>
</feature>
<dbReference type="AlphaFoldDB" id="A0A853FPP6"/>
<dbReference type="InterPro" id="IPR029044">
    <property type="entry name" value="Nucleotide-diphossugar_trans"/>
</dbReference>